<evidence type="ECO:0000313" key="9">
    <source>
        <dbReference type="Proteomes" id="UP001589813"/>
    </source>
</evidence>
<keyword evidence="3 7" id="KW-0133">Cell shape</keyword>
<keyword evidence="6 7" id="KW-0961">Cell wall biogenesis/degradation</keyword>
<dbReference type="Gene3D" id="3.40.50.1860">
    <property type="match status" value="2"/>
</dbReference>
<name>A0ABV6BIF8_9GAMM</name>
<feature type="binding site" evidence="7">
    <location>
        <begin position="38"/>
        <end position="39"/>
    </location>
    <ligand>
        <name>substrate</name>
    </ligand>
</feature>
<dbReference type="EC" id="5.1.1.3" evidence="2 7"/>
<dbReference type="PANTHER" id="PTHR21198">
    <property type="entry name" value="GLUTAMATE RACEMASE"/>
    <property type="match status" value="1"/>
</dbReference>
<proteinExistence type="inferred from homology"/>
<keyword evidence="9" id="KW-1185">Reference proteome</keyword>
<evidence type="ECO:0000313" key="8">
    <source>
        <dbReference type="EMBL" id="MFC0050651.1"/>
    </source>
</evidence>
<dbReference type="PROSITE" id="PS00924">
    <property type="entry name" value="ASP_GLU_RACEMASE_2"/>
    <property type="match status" value="1"/>
</dbReference>
<evidence type="ECO:0000256" key="5">
    <source>
        <dbReference type="ARBA" id="ARBA00023235"/>
    </source>
</evidence>
<organism evidence="8 9">
    <name type="scientific">Rheinheimera tilapiae</name>
    <dbReference type="NCBI Taxonomy" id="875043"/>
    <lineage>
        <taxon>Bacteria</taxon>
        <taxon>Pseudomonadati</taxon>
        <taxon>Pseudomonadota</taxon>
        <taxon>Gammaproteobacteria</taxon>
        <taxon>Chromatiales</taxon>
        <taxon>Chromatiaceae</taxon>
        <taxon>Rheinheimera</taxon>
    </lineage>
</organism>
<dbReference type="HAMAP" id="MF_00258">
    <property type="entry name" value="Glu_racemase"/>
    <property type="match status" value="1"/>
</dbReference>
<comment type="caution">
    <text evidence="8">The sequence shown here is derived from an EMBL/GenBank/DDBJ whole genome shotgun (WGS) entry which is preliminary data.</text>
</comment>
<dbReference type="InterPro" id="IPR018187">
    <property type="entry name" value="Asp/Glu_racemase_AS_1"/>
</dbReference>
<evidence type="ECO:0000256" key="1">
    <source>
        <dbReference type="ARBA" id="ARBA00001602"/>
    </source>
</evidence>
<dbReference type="GO" id="GO:0008881">
    <property type="term" value="F:glutamate racemase activity"/>
    <property type="evidence" value="ECO:0007669"/>
    <property type="project" value="UniProtKB-EC"/>
</dbReference>
<evidence type="ECO:0000256" key="6">
    <source>
        <dbReference type="ARBA" id="ARBA00023316"/>
    </source>
</evidence>
<feature type="active site" description="Proton donor/acceptor" evidence="7">
    <location>
        <position position="181"/>
    </location>
</feature>
<sequence length="264" mass="28694">MRIGFIDSGVGGLSILAAVRAKVPASYIYVMDNFYLPYGEKSESFIQSRLAQLSALLLEKGADLIVIACNTATTQAVASLRTQFSVPFVGTVPAIKPAAAQFCQQGFTVLATPATCRSDYLKGLIAEFASACTVRTAGSSELVRLAEQKVWYRQNIQVQVEAELKALDMLSVPPVALVLGCTHFPFLATELSHCLPQTTLLDTADAIARRVITLIGRLPAISGQSDDYHHLYISSGVLDAQQRQRVAELGFDQYEYWSKPALTD</sequence>
<comment type="catalytic activity">
    <reaction evidence="1 7">
        <text>L-glutamate = D-glutamate</text>
        <dbReference type="Rhea" id="RHEA:12813"/>
        <dbReference type="ChEBI" id="CHEBI:29985"/>
        <dbReference type="ChEBI" id="CHEBI:29986"/>
        <dbReference type="EC" id="5.1.1.3"/>
    </reaction>
</comment>
<dbReference type="RefSeq" id="WP_377248652.1">
    <property type="nucleotide sequence ID" value="NZ_JBHLXP010000011.1"/>
</dbReference>
<evidence type="ECO:0000256" key="4">
    <source>
        <dbReference type="ARBA" id="ARBA00022984"/>
    </source>
</evidence>
<evidence type="ECO:0000256" key="3">
    <source>
        <dbReference type="ARBA" id="ARBA00022960"/>
    </source>
</evidence>
<protein>
    <recommendedName>
        <fullName evidence="2 7">Glutamate racemase</fullName>
        <ecNumber evidence="2 7">5.1.1.3</ecNumber>
    </recommendedName>
</protein>
<comment type="function">
    <text evidence="7">Provides the (R)-glutamate required for cell wall biosynthesis.</text>
</comment>
<feature type="active site" description="Proton donor/acceptor" evidence="7">
    <location>
        <position position="69"/>
    </location>
</feature>
<comment type="similarity">
    <text evidence="7">Belongs to the aspartate/glutamate racemases family.</text>
</comment>
<comment type="pathway">
    <text evidence="7">Cell wall biogenesis; peptidoglycan biosynthesis.</text>
</comment>
<evidence type="ECO:0000256" key="7">
    <source>
        <dbReference type="HAMAP-Rule" id="MF_00258"/>
    </source>
</evidence>
<keyword evidence="5 7" id="KW-0413">Isomerase</keyword>
<dbReference type="InterPro" id="IPR033134">
    <property type="entry name" value="Asp/Glu_racemase_AS_2"/>
</dbReference>
<dbReference type="Pfam" id="PF01177">
    <property type="entry name" value="Asp_Glu_race"/>
    <property type="match status" value="1"/>
</dbReference>
<gene>
    <name evidence="7 8" type="primary">murI</name>
    <name evidence="8" type="ORF">ACFFJP_20410</name>
</gene>
<dbReference type="EMBL" id="JBHLXP010000011">
    <property type="protein sequence ID" value="MFC0050651.1"/>
    <property type="molecule type" value="Genomic_DNA"/>
</dbReference>
<dbReference type="InterPro" id="IPR004391">
    <property type="entry name" value="Glu_race"/>
</dbReference>
<dbReference type="PROSITE" id="PS00923">
    <property type="entry name" value="ASP_GLU_RACEMASE_1"/>
    <property type="match status" value="1"/>
</dbReference>
<dbReference type="PANTHER" id="PTHR21198:SF2">
    <property type="entry name" value="GLUTAMATE RACEMASE"/>
    <property type="match status" value="1"/>
</dbReference>
<reference evidence="8 9" key="1">
    <citation type="submission" date="2024-09" db="EMBL/GenBank/DDBJ databases">
        <authorList>
            <person name="Sun Q."/>
            <person name="Mori K."/>
        </authorList>
    </citation>
    <scope>NUCLEOTIDE SEQUENCE [LARGE SCALE GENOMIC DNA]</scope>
    <source>
        <strain evidence="8 9">KCTC 23315</strain>
    </source>
</reference>
<dbReference type="InterPro" id="IPR001920">
    <property type="entry name" value="Asp/Glu_race"/>
</dbReference>
<dbReference type="SUPFAM" id="SSF53681">
    <property type="entry name" value="Aspartate/glutamate racemase"/>
    <property type="match status" value="2"/>
</dbReference>
<keyword evidence="4 7" id="KW-0573">Peptidoglycan synthesis</keyword>
<evidence type="ECO:0000256" key="2">
    <source>
        <dbReference type="ARBA" id="ARBA00013090"/>
    </source>
</evidence>
<accession>A0ABV6BIF8</accession>
<dbReference type="InterPro" id="IPR015942">
    <property type="entry name" value="Asp/Glu/hydantoin_racemase"/>
</dbReference>
<feature type="binding site" evidence="7">
    <location>
        <begin position="7"/>
        <end position="8"/>
    </location>
    <ligand>
        <name>substrate</name>
    </ligand>
</feature>
<dbReference type="Proteomes" id="UP001589813">
    <property type="component" value="Unassembled WGS sequence"/>
</dbReference>
<feature type="binding site" evidence="7">
    <location>
        <begin position="182"/>
        <end position="183"/>
    </location>
    <ligand>
        <name>substrate</name>
    </ligand>
</feature>
<dbReference type="NCBIfam" id="TIGR00067">
    <property type="entry name" value="glut_race"/>
    <property type="match status" value="1"/>
</dbReference>
<feature type="binding site" evidence="7">
    <location>
        <begin position="70"/>
        <end position="71"/>
    </location>
    <ligand>
        <name>substrate</name>
    </ligand>
</feature>